<dbReference type="Proteomes" id="UP000647587">
    <property type="component" value="Unassembled WGS sequence"/>
</dbReference>
<sequence>MLAPRSVEYARYMHPSEMSASEIVEVLHHAYEADIGLTIDAPAVQERAALADFLACHPDVKAAVWTLWRQALQGKGIAPDDAEYWLNQEFTGLYPQG</sequence>
<comment type="caution">
    <text evidence="1">The sequence shown here is derived from an EMBL/GenBank/DDBJ whole genome shotgun (WGS) entry which is preliminary data.</text>
</comment>
<proteinExistence type="predicted"/>
<organism evidence="1 2">
    <name type="scientific">Deinococcus malanensis</name>
    <dbReference type="NCBI Taxonomy" id="1706855"/>
    <lineage>
        <taxon>Bacteria</taxon>
        <taxon>Thermotogati</taxon>
        <taxon>Deinococcota</taxon>
        <taxon>Deinococci</taxon>
        <taxon>Deinococcales</taxon>
        <taxon>Deinococcaceae</taxon>
        <taxon>Deinococcus</taxon>
    </lineage>
</organism>
<protein>
    <submittedName>
        <fullName evidence="1">Uncharacterized protein</fullName>
    </submittedName>
</protein>
<evidence type="ECO:0000313" key="1">
    <source>
        <dbReference type="EMBL" id="GGK35323.1"/>
    </source>
</evidence>
<name>A0ABQ2F2U6_9DEIO</name>
<evidence type="ECO:0000313" key="2">
    <source>
        <dbReference type="Proteomes" id="UP000647587"/>
    </source>
</evidence>
<reference evidence="2" key="1">
    <citation type="journal article" date="2019" name="Int. J. Syst. Evol. Microbiol.">
        <title>The Global Catalogue of Microorganisms (GCM) 10K type strain sequencing project: providing services to taxonomists for standard genome sequencing and annotation.</title>
        <authorList>
            <consortium name="The Broad Institute Genomics Platform"/>
            <consortium name="The Broad Institute Genome Sequencing Center for Infectious Disease"/>
            <person name="Wu L."/>
            <person name="Ma J."/>
        </authorList>
    </citation>
    <scope>NUCLEOTIDE SEQUENCE [LARGE SCALE GENOMIC DNA]</scope>
    <source>
        <strain evidence="2">JCM 30331</strain>
    </source>
</reference>
<accession>A0ABQ2F2U6</accession>
<keyword evidence="2" id="KW-1185">Reference proteome</keyword>
<gene>
    <name evidence="1" type="ORF">GCM10008955_31530</name>
</gene>
<dbReference type="EMBL" id="BMPP01000015">
    <property type="protein sequence ID" value="GGK35323.1"/>
    <property type="molecule type" value="Genomic_DNA"/>
</dbReference>